<sequence>MQPKPSLFVITISYTSQVKISQENAAIADEIVRTDAKFQRAKVERKFLLKQLVEYRSMPREPLPPPANPFVPAPPPEIPVDPPPEIKLPLAIPPPAKSKAIKVRIKKVAPPTKSKKETEGSAEAKGNTEETKSDEGITQDQDGKGDAPVKPKRKKPGTAIKRKVQPIPVDAKGKPVFPIVLGGLTVHSLGDIVCDRPGFHSERYIWPVGFCSSRYYPSMKTPDMKCIYTCKILDGGYGPTIIHVCLVHINAIHEPSVPKSTSAWLYSILKWLHRYASNYYMSGVEDVNCFELEFEPTEHLVVTLFWCNHSLPYHWVCVSLLLLRQSKLVPEISCLLLLAIVPTVCRPAYTYNFVCTQFSHFDYNCNLHYPPLGRFASFISEANLFASHRIVPHALIKVCACGVIEKFCKSLNGHSPPFSEGCFFVGGGSRP</sequence>
<evidence type="ECO:0000256" key="1">
    <source>
        <dbReference type="SAM" id="MobiDB-lite"/>
    </source>
</evidence>
<comment type="caution">
    <text evidence="2">The sequence shown here is derived from an EMBL/GenBank/DDBJ whole genome shotgun (WGS) entry which is preliminary data.</text>
</comment>
<dbReference type="Pfam" id="PF05964">
    <property type="entry name" value="FYRN"/>
    <property type="match status" value="1"/>
</dbReference>
<proteinExistence type="predicted"/>
<dbReference type="Gene3D" id="3.30.160.360">
    <property type="match status" value="1"/>
</dbReference>
<accession>A0A7D9IVG5</accession>
<feature type="non-terminal residue" evidence="2">
    <location>
        <position position="431"/>
    </location>
</feature>
<dbReference type="GO" id="GO:0051726">
    <property type="term" value="P:regulation of cell cycle"/>
    <property type="evidence" value="ECO:0007669"/>
    <property type="project" value="TreeGrafter"/>
</dbReference>
<evidence type="ECO:0000313" key="3">
    <source>
        <dbReference type="Proteomes" id="UP001152795"/>
    </source>
</evidence>
<dbReference type="InterPro" id="IPR040092">
    <property type="entry name" value="TBRG1"/>
</dbReference>
<name>A0A7D9IVG5_PARCT</name>
<evidence type="ECO:0000313" key="2">
    <source>
        <dbReference type="EMBL" id="CAB4015727.1"/>
    </source>
</evidence>
<dbReference type="GO" id="GO:0005634">
    <property type="term" value="C:nucleus"/>
    <property type="evidence" value="ECO:0007669"/>
    <property type="project" value="InterPro"/>
</dbReference>
<feature type="compositionally biased region" description="Basic residues" evidence="1">
    <location>
        <begin position="150"/>
        <end position="163"/>
    </location>
</feature>
<dbReference type="PANTHER" id="PTHR22715:SF0">
    <property type="entry name" value="TRANSFORMING GROWTH FACTOR BETA REGULATOR 1"/>
    <property type="match status" value="1"/>
</dbReference>
<keyword evidence="3" id="KW-1185">Reference proteome</keyword>
<reference evidence="2" key="1">
    <citation type="submission" date="2020-04" db="EMBL/GenBank/DDBJ databases">
        <authorList>
            <person name="Alioto T."/>
            <person name="Alioto T."/>
            <person name="Gomez Garrido J."/>
        </authorList>
    </citation>
    <scope>NUCLEOTIDE SEQUENCE</scope>
    <source>
        <strain evidence="2">A484AB</strain>
    </source>
</reference>
<dbReference type="OrthoDB" id="5977526at2759"/>
<gene>
    <name evidence="2" type="ORF">PACLA_8A046683</name>
</gene>
<protein>
    <submittedName>
        <fullName evidence="2">Transforming growth factor beta regulator 1</fullName>
    </submittedName>
</protein>
<dbReference type="PROSITE" id="PS51542">
    <property type="entry name" value="FYRN"/>
    <property type="match status" value="1"/>
</dbReference>
<dbReference type="EMBL" id="CACRXK020008821">
    <property type="protein sequence ID" value="CAB4015727.1"/>
    <property type="molecule type" value="Genomic_DNA"/>
</dbReference>
<feature type="region of interest" description="Disordered" evidence="1">
    <location>
        <begin position="59"/>
        <end position="163"/>
    </location>
</feature>
<organism evidence="2 3">
    <name type="scientific">Paramuricea clavata</name>
    <name type="common">Red gorgonian</name>
    <name type="synonym">Violescent sea-whip</name>
    <dbReference type="NCBI Taxonomy" id="317549"/>
    <lineage>
        <taxon>Eukaryota</taxon>
        <taxon>Metazoa</taxon>
        <taxon>Cnidaria</taxon>
        <taxon>Anthozoa</taxon>
        <taxon>Octocorallia</taxon>
        <taxon>Malacalcyonacea</taxon>
        <taxon>Plexauridae</taxon>
        <taxon>Paramuricea</taxon>
    </lineage>
</organism>
<feature type="compositionally biased region" description="Pro residues" evidence="1">
    <location>
        <begin position="61"/>
        <end position="96"/>
    </location>
</feature>
<dbReference type="SMART" id="SM00541">
    <property type="entry name" value="FYRN"/>
    <property type="match status" value="1"/>
</dbReference>
<feature type="compositionally biased region" description="Basic and acidic residues" evidence="1">
    <location>
        <begin position="126"/>
        <end position="149"/>
    </location>
</feature>
<dbReference type="InterPro" id="IPR003888">
    <property type="entry name" value="FYrich_N"/>
</dbReference>
<dbReference type="AlphaFoldDB" id="A0A7D9IVG5"/>
<dbReference type="Proteomes" id="UP001152795">
    <property type="component" value="Unassembled WGS sequence"/>
</dbReference>
<dbReference type="PANTHER" id="PTHR22715">
    <property type="entry name" value="TRANSFORMING GROWTH FACTOR BETA REGULATED GENE 1"/>
    <property type="match status" value="1"/>
</dbReference>